<accession>A0ABS1HBQ2</accession>
<feature type="chain" id="PRO_5045991350" description="SH3b domain-containing protein" evidence="1">
    <location>
        <begin position="25"/>
        <end position="251"/>
    </location>
</feature>
<reference evidence="2 3" key="1">
    <citation type="submission" date="2020-12" db="EMBL/GenBank/DDBJ databases">
        <title>YIM B01967 draft genome.</title>
        <authorList>
            <person name="Yan X."/>
        </authorList>
    </citation>
    <scope>NUCLEOTIDE SEQUENCE [LARGE SCALE GENOMIC DNA]</scope>
    <source>
        <strain evidence="2 3">YIM B01967</strain>
    </source>
</reference>
<sequence>MKKLFKYLLSFIIALTIFSPTLLITEAASKKAPITSLRYVKVSGSKAIAIKSQAKSSSFSYTKVQNGDAVMITGKKKGQWTELYTTNLHGYIQTKYLEKSKPQPNKKYTSYTMNTSKKYTYKDLTPSSYDHRDTITTNFVKKNYGIINTWVFTQDPTPWGYFEFETSRGLYTGIGEEFTLHLTVKYPVKKKQEFGRGYKVVNTKATIYTNAGTFDNVIAIKKGKTTNFYSPIVGRIQSINPDYGFTLVKLK</sequence>
<evidence type="ECO:0000313" key="3">
    <source>
        <dbReference type="Proteomes" id="UP000618943"/>
    </source>
</evidence>
<keyword evidence="3" id="KW-1185">Reference proteome</keyword>
<keyword evidence="1" id="KW-0732">Signal</keyword>
<evidence type="ECO:0000256" key="1">
    <source>
        <dbReference type="SAM" id="SignalP"/>
    </source>
</evidence>
<feature type="signal peptide" evidence="1">
    <location>
        <begin position="1"/>
        <end position="24"/>
    </location>
</feature>
<evidence type="ECO:0008006" key="4">
    <source>
        <dbReference type="Google" id="ProtNLM"/>
    </source>
</evidence>
<protein>
    <recommendedName>
        <fullName evidence="4">SH3b domain-containing protein</fullName>
    </recommendedName>
</protein>
<organism evidence="2 3">
    <name type="scientific">Viridibacillus soli</name>
    <dbReference type="NCBI Taxonomy" id="2798301"/>
    <lineage>
        <taxon>Bacteria</taxon>
        <taxon>Bacillati</taxon>
        <taxon>Bacillota</taxon>
        <taxon>Bacilli</taxon>
        <taxon>Bacillales</taxon>
        <taxon>Caryophanaceae</taxon>
        <taxon>Viridibacillus</taxon>
    </lineage>
</organism>
<proteinExistence type="predicted"/>
<evidence type="ECO:0000313" key="2">
    <source>
        <dbReference type="EMBL" id="MBK3496868.1"/>
    </source>
</evidence>
<comment type="caution">
    <text evidence="2">The sequence shown here is derived from an EMBL/GenBank/DDBJ whole genome shotgun (WGS) entry which is preliminary data.</text>
</comment>
<name>A0ABS1HBQ2_9BACL</name>
<dbReference type="Proteomes" id="UP000618943">
    <property type="component" value="Unassembled WGS sequence"/>
</dbReference>
<dbReference type="RefSeq" id="WP_200750217.1">
    <property type="nucleotide sequence ID" value="NZ_JAEOAH010000042.1"/>
</dbReference>
<dbReference type="Gene3D" id="2.30.30.40">
    <property type="entry name" value="SH3 Domains"/>
    <property type="match status" value="1"/>
</dbReference>
<dbReference type="EMBL" id="JAEOAH010000042">
    <property type="protein sequence ID" value="MBK3496868.1"/>
    <property type="molecule type" value="Genomic_DNA"/>
</dbReference>
<gene>
    <name evidence="2" type="ORF">JFL43_18770</name>
</gene>